<keyword evidence="5" id="KW-1185">Reference proteome</keyword>
<proteinExistence type="predicted"/>
<dbReference type="GO" id="GO:0016787">
    <property type="term" value="F:hydrolase activity"/>
    <property type="evidence" value="ECO:0007669"/>
    <property type="project" value="UniProtKB-KW"/>
</dbReference>
<evidence type="ECO:0000313" key="4">
    <source>
        <dbReference type="EMBL" id="SEP54163.1"/>
    </source>
</evidence>
<dbReference type="Gene3D" id="3.90.79.10">
    <property type="entry name" value="Nucleoside Triphosphate Pyrophosphohydrolase"/>
    <property type="match status" value="1"/>
</dbReference>
<dbReference type="InterPro" id="IPR015797">
    <property type="entry name" value="NUDIX_hydrolase-like_dom_sf"/>
</dbReference>
<keyword evidence="2" id="KW-0378">Hydrolase</keyword>
<dbReference type="RefSeq" id="WP_091629278.1">
    <property type="nucleotide sequence ID" value="NZ_FOEF01000038.1"/>
</dbReference>
<name>A0A1H8YQ04_9PSEU</name>
<dbReference type="PROSITE" id="PS51462">
    <property type="entry name" value="NUDIX"/>
    <property type="match status" value="1"/>
</dbReference>
<evidence type="ECO:0000256" key="2">
    <source>
        <dbReference type="ARBA" id="ARBA00022801"/>
    </source>
</evidence>
<dbReference type="InterPro" id="IPR000086">
    <property type="entry name" value="NUDIX_hydrolase_dom"/>
</dbReference>
<sequence>MAYVNAWTGRTAGALQAALRMSNEGFAKHLGVAVRTVAAWHSGPDVTPRSEMQDALDTAFDRASDSAKARFRHLVEQREQSSLSAGADGEVQALRVAIAVVVDGAKVLVVCRRGEDGNGISWQFPAGMVKPGVALETVAVRETLAETGVHCSIVRKLGSRLHPITHVQAEYMLCEYLTGEAQNMDVLENVSVVWVEKSELTRFIPADRIYPPILEVLEVAE</sequence>
<dbReference type="PANTHER" id="PTHR43046">
    <property type="entry name" value="GDP-MANNOSE MANNOSYL HYDROLASE"/>
    <property type="match status" value="1"/>
</dbReference>
<protein>
    <submittedName>
        <fullName evidence="4">NUDIX domain-containing protein</fullName>
    </submittedName>
</protein>
<dbReference type="Proteomes" id="UP000198582">
    <property type="component" value="Unassembled WGS sequence"/>
</dbReference>
<evidence type="ECO:0000259" key="3">
    <source>
        <dbReference type="PROSITE" id="PS51462"/>
    </source>
</evidence>
<dbReference type="CDD" id="cd02883">
    <property type="entry name" value="NUDIX_Hydrolase"/>
    <property type="match status" value="1"/>
</dbReference>
<accession>A0A1H8YQ04</accession>
<dbReference type="OrthoDB" id="4523834at2"/>
<feature type="domain" description="Nudix hydrolase" evidence="3">
    <location>
        <begin position="91"/>
        <end position="218"/>
    </location>
</feature>
<dbReference type="STRING" id="394193.SAMN04489732_13817"/>
<reference evidence="5" key="1">
    <citation type="submission" date="2016-10" db="EMBL/GenBank/DDBJ databases">
        <authorList>
            <person name="Varghese N."/>
            <person name="Submissions S."/>
        </authorList>
    </citation>
    <scope>NUCLEOTIDE SEQUENCE [LARGE SCALE GENOMIC DNA]</scope>
    <source>
        <strain evidence="5">DSM 44993</strain>
    </source>
</reference>
<dbReference type="EMBL" id="FOEF01000038">
    <property type="protein sequence ID" value="SEP54163.1"/>
    <property type="molecule type" value="Genomic_DNA"/>
</dbReference>
<evidence type="ECO:0000256" key="1">
    <source>
        <dbReference type="ARBA" id="ARBA00001946"/>
    </source>
</evidence>
<organism evidence="4 5">
    <name type="scientific">Amycolatopsis saalfeldensis</name>
    <dbReference type="NCBI Taxonomy" id="394193"/>
    <lineage>
        <taxon>Bacteria</taxon>
        <taxon>Bacillati</taxon>
        <taxon>Actinomycetota</taxon>
        <taxon>Actinomycetes</taxon>
        <taxon>Pseudonocardiales</taxon>
        <taxon>Pseudonocardiaceae</taxon>
        <taxon>Amycolatopsis</taxon>
    </lineage>
</organism>
<evidence type="ECO:0000313" key="5">
    <source>
        <dbReference type="Proteomes" id="UP000198582"/>
    </source>
</evidence>
<dbReference type="Pfam" id="PF00293">
    <property type="entry name" value="NUDIX"/>
    <property type="match status" value="1"/>
</dbReference>
<dbReference type="SUPFAM" id="SSF55811">
    <property type="entry name" value="Nudix"/>
    <property type="match status" value="1"/>
</dbReference>
<comment type="cofactor">
    <cofactor evidence="1">
        <name>Mg(2+)</name>
        <dbReference type="ChEBI" id="CHEBI:18420"/>
    </cofactor>
</comment>
<gene>
    <name evidence="4" type="ORF">SAMN04489732_13817</name>
</gene>
<dbReference type="PANTHER" id="PTHR43046:SF14">
    <property type="entry name" value="MUTT_NUDIX FAMILY PROTEIN"/>
    <property type="match status" value="1"/>
</dbReference>
<dbReference type="AlphaFoldDB" id="A0A1H8YQ04"/>